<dbReference type="HAMAP" id="MF_01328_B">
    <property type="entry name" value="Ribosomal_uL4_B"/>
    <property type="match status" value="1"/>
</dbReference>
<dbReference type="GO" id="GO:1990904">
    <property type="term" value="C:ribonucleoprotein complex"/>
    <property type="evidence" value="ECO:0007669"/>
    <property type="project" value="UniProtKB-KW"/>
</dbReference>
<comment type="function">
    <text evidence="5">Forms part of the polypeptide exit tunnel.</text>
</comment>
<evidence type="ECO:0000313" key="8">
    <source>
        <dbReference type="EMBL" id="TCW32579.1"/>
    </source>
</evidence>
<dbReference type="EMBL" id="SMDC01000018">
    <property type="protein sequence ID" value="TCW32579.1"/>
    <property type="molecule type" value="Genomic_DNA"/>
</dbReference>
<evidence type="ECO:0000256" key="3">
    <source>
        <dbReference type="ARBA" id="ARBA00023274"/>
    </source>
</evidence>
<feature type="region of interest" description="Disordered" evidence="6">
    <location>
        <begin position="48"/>
        <end position="81"/>
    </location>
</feature>
<gene>
    <name evidence="5 7" type="primary">rplD</name>
    <name evidence="7" type="ORF">AY586_11770</name>
    <name evidence="8" type="ORF">EDC29_11850</name>
</gene>
<accession>A0A4R4A4D7</accession>
<comment type="caution">
    <text evidence="8">The sequence shown here is derived from an EMBL/GenBank/DDBJ whole genome shotgun (WGS) entry which is preliminary data.</text>
</comment>
<dbReference type="Proteomes" id="UP000075766">
    <property type="component" value="Unassembled WGS sequence"/>
</dbReference>
<name>A0A4R4A4D7_MARGR</name>
<dbReference type="GO" id="GO:0003735">
    <property type="term" value="F:structural constituent of ribosome"/>
    <property type="evidence" value="ECO:0007669"/>
    <property type="project" value="InterPro"/>
</dbReference>
<comment type="subunit">
    <text evidence="5">Part of the 50S ribosomal subunit.</text>
</comment>
<dbReference type="GO" id="GO:0005840">
    <property type="term" value="C:ribosome"/>
    <property type="evidence" value="ECO:0007669"/>
    <property type="project" value="UniProtKB-KW"/>
</dbReference>
<reference evidence="7 9" key="1">
    <citation type="submission" date="2016-02" db="EMBL/GenBank/DDBJ databases">
        <title>Genome sequence of Marichromatium gracile YL-28, a purple sulfur bacterium.</title>
        <authorList>
            <person name="Zhao C."/>
            <person name="Hong X."/>
            <person name="Chen S."/>
            <person name="Yang S."/>
        </authorList>
    </citation>
    <scope>NUCLEOTIDE SEQUENCE [LARGE SCALE GENOMIC DNA]</scope>
    <source>
        <strain evidence="7 9">YL28</strain>
    </source>
</reference>
<comment type="similarity">
    <text evidence="1 5">Belongs to the universal ribosomal protein uL4 family.</text>
</comment>
<evidence type="ECO:0000256" key="4">
    <source>
        <dbReference type="ARBA" id="ARBA00035244"/>
    </source>
</evidence>
<dbReference type="Pfam" id="PF00573">
    <property type="entry name" value="Ribosomal_L4"/>
    <property type="match status" value="1"/>
</dbReference>
<dbReference type="SUPFAM" id="SSF52166">
    <property type="entry name" value="Ribosomal protein L4"/>
    <property type="match status" value="1"/>
</dbReference>
<evidence type="ECO:0000256" key="2">
    <source>
        <dbReference type="ARBA" id="ARBA00022980"/>
    </source>
</evidence>
<dbReference type="PANTHER" id="PTHR10746">
    <property type="entry name" value="50S RIBOSOMAL PROTEIN L4"/>
    <property type="match status" value="1"/>
</dbReference>
<dbReference type="AlphaFoldDB" id="A0A4R4A4D7"/>
<sequence>MELAIRNDNGGASVQVSDTVFGADFKPGLIHQVVTAYLAGARAGTKAQKNRSAVSGGGAKPWRQKGTGRARAGTSRSPLWRSGGVTFAAQPRDYSQKVNRKMYRGAVRSILSELVRTERLVVVSELALEAPKTKELIALLEGQGLKDVLILTDGLDPNLFLAARNLNGVDVMAAQEVDPVSMIAFENVLATEAAIKKLEERLA</sequence>
<dbReference type="NCBIfam" id="TIGR03953">
    <property type="entry name" value="rplD_bact"/>
    <property type="match status" value="1"/>
</dbReference>
<dbReference type="InterPro" id="IPR002136">
    <property type="entry name" value="Ribosomal_uL4"/>
</dbReference>
<keyword evidence="2 5" id="KW-0689">Ribosomal protein</keyword>
<dbReference type="Proteomes" id="UP000295247">
    <property type="component" value="Unassembled WGS sequence"/>
</dbReference>
<keyword evidence="5" id="KW-0699">rRNA-binding</keyword>
<dbReference type="EMBL" id="LSYU01000042">
    <property type="protein sequence ID" value="KXX64971.1"/>
    <property type="molecule type" value="Genomic_DNA"/>
</dbReference>
<dbReference type="RefSeq" id="WP_062274088.1">
    <property type="nucleotide sequence ID" value="NZ_JAKEDQ010000021.1"/>
</dbReference>
<dbReference type="InterPro" id="IPR023574">
    <property type="entry name" value="Ribosomal_uL4_dom_sf"/>
</dbReference>
<protein>
    <recommendedName>
        <fullName evidence="4 5">Large ribosomal subunit protein uL4</fullName>
    </recommendedName>
</protein>
<reference evidence="8 10" key="2">
    <citation type="submission" date="2019-03" db="EMBL/GenBank/DDBJ databases">
        <title>Genomic Encyclopedia of Type Strains, Phase IV (KMG-IV): sequencing the most valuable type-strain genomes for metagenomic binning, comparative biology and taxonomic classification.</title>
        <authorList>
            <person name="Goeker M."/>
        </authorList>
    </citation>
    <scope>NUCLEOTIDE SEQUENCE [LARGE SCALE GENOMIC DNA]</scope>
    <source>
        <strain evidence="8 10">DSM 203</strain>
    </source>
</reference>
<comment type="function">
    <text evidence="5">One of the primary rRNA binding proteins, this protein initially binds near the 5'-end of the 23S rRNA. It is important during the early stages of 50S assembly. It makes multiple contacts with different domains of the 23S rRNA in the assembled 50S subunit and ribosome.</text>
</comment>
<dbReference type="PANTHER" id="PTHR10746:SF6">
    <property type="entry name" value="LARGE RIBOSOMAL SUBUNIT PROTEIN UL4M"/>
    <property type="match status" value="1"/>
</dbReference>
<dbReference type="GO" id="GO:0006412">
    <property type="term" value="P:translation"/>
    <property type="evidence" value="ECO:0007669"/>
    <property type="project" value="UniProtKB-UniRule"/>
</dbReference>
<dbReference type="GO" id="GO:0019843">
    <property type="term" value="F:rRNA binding"/>
    <property type="evidence" value="ECO:0007669"/>
    <property type="project" value="UniProtKB-UniRule"/>
</dbReference>
<evidence type="ECO:0000313" key="9">
    <source>
        <dbReference type="Proteomes" id="UP000075766"/>
    </source>
</evidence>
<dbReference type="InterPro" id="IPR013005">
    <property type="entry name" value="Ribosomal_uL4-like"/>
</dbReference>
<keyword evidence="3 5" id="KW-0687">Ribonucleoprotein</keyword>
<evidence type="ECO:0000256" key="1">
    <source>
        <dbReference type="ARBA" id="ARBA00010528"/>
    </source>
</evidence>
<keyword evidence="9" id="KW-1185">Reference proteome</keyword>
<proteinExistence type="inferred from homology"/>
<organism evidence="8 10">
    <name type="scientific">Marichromatium gracile</name>
    <name type="common">Chromatium gracile</name>
    <dbReference type="NCBI Taxonomy" id="1048"/>
    <lineage>
        <taxon>Bacteria</taxon>
        <taxon>Pseudomonadati</taxon>
        <taxon>Pseudomonadota</taxon>
        <taxon>Gammaproteobacteria</taxon>
        <taxon>Chromatiales</taxon>
        <taxon>Chromatiaceae</taxon>
        <taxon>Marichromatium</taxon>
    </lineage>
</organism>
<dbReference type="Gene3D" id="3.40.1370.10">
    <property type="match status" value="1"/>
</dbReference>
<evidence type="ECO:0000256" key="6">
    <source>
        <dbReference type="SAM" id="MobiDB-lite"/>
    </source>
</evidence>
<evidence type="ECO:0000313" key="7">
    <source>
        <dbReference type="EMBL" id="KXX64971.1"/>
    </source>
</evidence>
<evidence type="ECO:0000313" key="10">
    <source>
        <dbReference type="Proteomes" id="UP000295247"/>
    </source>
</evidence>
<keyword evidence="5" id="KW-0694">RNA-binding</keyword>
<evidence type="ECO:0000256" key="5">
    <source>
        <dbReference type="HAMAP-Rule" id="MF_01328"/>
    </source>
</evidence>